<dbReference type="Proteomes" id="UP001157418">
    <property type="component" value="Unassembled WGS sequence"/>
</dbReference>
<proteinExistence type="predicted"/>
<keyword evidence="2" id="KW-0611">Plant defense</keyword>
<keyword evidence="5" id="KW-1185">Reference proteome</keyword>
<name>A0AAU9LGH8_9ASTR</name>
<reference evidence="4 5" key="1">
    <citation type="submission" date="2022-01" db="EMBL/GenBank/DDBJ databases">
        <authorList>
            <person name="Xiong W."/>
            <person name="Schranz E."/>
        </authorList>
    </citation>
    <scope>NUCLEOTIDE SEQUENCE [LARGE SCALE GENOMIC DNA]</scope>
</reference>
<evidence type="ECO:0000313" key="5">
    <source>
        <dbReference type="Proteomes" id="UP001157418"/>
    </source>
</evidence>
<dbReference type="GO" id="GO:0043531">
    <property type="term" value="F:ADP binding"/>
    <property type="evidence" value="ECO:0007669"/>
    <property type="project" value="InterPro"/>
</dbReference>
<evidence type="ECO:0000313" key="4">
    <source>
        <dbReference type="EMBL" id="CAH1412406.1"/>
    </source>
</evidence>
<evidence type="ECO:0000256" key="1">
    <source>
        <dbReference type="ARBA" id="ARBA00022614"/>
    </source>
</evidence>
<dbReference type="InterPro" id="IPR027417">
    <property type="entry name" value="P-loop_NTPase"/>
</dbReference>
<dbReference type="SUPFAM" id="SSF52540">
    <property type="entry name" value="P-loop containing nucleoside triphosphate hydrolases"/>
    <property type="match status" value="1"/>
</dbReference>
<feature type="domain" description="NB-ARC" evidence="3">
    <location>
        <begin position="8"/>
        <end position="144"/>
    </location>
</feature>
<protein>
    <recommendedName>
        <fullName evidence="3">NB-ARC domain-containing protein</fullName>
    </recommendedName>
</protein>
<dbReference type="InterPro" id="IPR042197">
    <property type="entry name" value="Apaf_helical"/>
</dbReference>
<keyword evidence="1" id="KW-0433">Leucine-rich repeat</keyword>
<dbReference type="InterPro" id="IPR002182">
    <property type="entry name" value="NB-ARC"/>
</dbReference>
<dbReference type="AlphaFoldDB" id="A0AAU9LGH8"/>
<dbReference type="GO" id="GO:0006952">
    <property type="term" value="P:defense response"/>
    <property type="evidence" value="ECO:0007669"/>
    <property type="project" value="UniProtKB-KW"/>
</dbReference>
<gene>
    <name evidence="4" type="ORF">LVIROSA_LOCUS426</name>
</gene>
<dbReference type="PANTHER" id="PTHR36766:SF61">
    <property type="entry name" value="NB-ARC DOMAIN DISEASE RESISTANCE PROTEIN"/>
    <property type="match status" value="1"/>
</dbReference>
<accession>A0AAU9LGH8</accession>
<evidence type="ECO:0000259" key="3">
    <source>
        <dbReference type="Pfam" id="PF00931"/>
    </source>
</evidence>
<evidence type="ECO:0000256" key="2">
    <source>
        <dbReference type="ARBA" id="ARBA00022821"/>
    </source>
</evidence>
<dbReference type="PANTHER" id="PTHR36766">
    <property type="entry name" value="PLANT BROAD-SPECTRUM MILDEW RESISTANCE PROTEIN RPW8"/>
    <property type="match status" value="1"/>
</dbReference>
<dbReference type="EMBL" id="CAKMRJ010000001">
    <property type="protein sequence ID" value="CAH1412406.1"/>
    <property type="molecule type" value="Genomic_DNA"/>
</dbReference>
<organism evidence="4 5">
    <name type="scientific">Lactuca virosa</name>
    <dbReference type="NCBI Taxonomy" id="75947"/>
    <lineage>
        <taxon>Eukaryota</taxon>
        <taxon>Viridiplantae</taxon>
        <taxon>Streptophyta</taxon>
        <taxon>Embryophyta</taxon>
        <taxon>Tracheophyta</taxon>
        <taxon>Spermatophyta</taxon>
        <taxon>Magnoliopsida</taxon>
        <taxon>eudicotyledons</taxon>
        <taxon>Gunneridae</taxon>
        <taxon>Pentapetalae</taxon>
        <taxon>asterids</taxon>
        <taxon>campanulids</taxon>
        <taxon>Asterales</taxon>
        <taxon>Asteraceae</taxon>
        <taxon>Cichorioideae</taxon>
        <taxon>Cichorieae</taxon>
        <taxon>Lactucinae</taxon>
        <taxon>Lactuca</taxon>
    </lineage>
</organism>
<sequence length="254" mass="28535">MAGSHPSKTTLARLLYDEKEVKRHFKVRAWVCVSDEFDISNISKVIYQSVSGETKEFTDLNLLQEALREKLKEKLFLIVLDDVWSVSYADWDKLVSPFLVGAPGSRIIMTTRKEQLLRKLGYADLVPLPSLSHDDALSLFAQHALGVDNFDSHPTLKPHGEGFVKKCDGLPLALISLGRLLRTKKDEEEWKMLLDSEIWRLENEDEIVPALRLSSFCLFEAGVCILLLVPQGLSVPQGGVDSVVGGRRIFAPLY</sequence>
<dbReference type="Gene3D" id="3.40.50.300">
    <property type="entry name" value="P-loop containing nucleotide triphosphate hydrolases"/>
    <property type="match status" value="1"/>
</dbReference>
<dbReference type="Gene3D" id="1.10.8.430">
    <property type="entry name" value="Helical domain of apoptotic protease-activating factors"/>
    <property type="match status" value="1"/>
</dbReference>
<dbReference type="PRINTS" id="PR00364">
    <property type="entry name" value="DISEASERSIST"/>
</dbReference>
<dbReference type="Pfam" id="PF00931">
    <property type="entry name" value="NB-ARC"/>
    <property type="match status" value="1"/>
</dbReference>
<comment type="caution">
    <text evidence="4">The sequence shown here is derived from an EMBL/GenBank/DDBJ whole genome shotgun (WGS) entry which is preliminary data.</text>
</comment>